<dbReference type="GeneID" id="17318474"/>
<keyword evidence="6 10" id="KW-0812">Transmembrane</keyword>
<keyword evidence="4 10" id="KW-0328">Glycosyltransferase</keyword>
<comment type="similarity">
    <text evidence="3 10">Belongs to the ALG6/ALG8 glucosyltransferase family.</text>
</comment>
<keyword evidence="8 10" id="KW-1133">Transmembrane helix</keyword>
<accession>R7QRW1</accession>
<evidence type="ECO:0000256" key="9">
    <source>
        <dbReference type="ARBA" id="ARBA00023136"/>
    </source>
</evidence>
<comment type="caution">
    <text evidence="10">Lacks conserved residue(s) required for the propagation of feature annotation.</text>
</comment>
<feature type="transmembrane region" description="Helical" evidence="10">
    <location>
        <begin position="209"/>
        <end position="235"/>
    </location>
</feature>
<reference evidence="12" key="1">
    <citation type="journal article" date="2013" name="Proc. Natl. Acad. Sci. U.S.A.">
        <title>Genome structure and metabolic features in the red seaweed Chondrus crispus shed light on evolution of the Archaeplastida.</title>
        <authorList>
            <person name="Collen J."/>
            <person name="Porcel B."/>
            <person name="Carre W."/>
            <person name="Ball S.G."/>
            <person name="Chaparro C."/>
            <person name="Tonon T."/>
            <person name="Barbeyron T."/>
            <person name="Michel G."/>
            <person name="Noel B."/>
            <person name="Valentin K."/>
            <person name="Elias M."/>
            <person name="Artiguenave F."/>
            <person name="Arun A."/>
            <person name="Aury J.M."/>
            <person name="Barbosa-Neto J.F."/>
            <person name="Bothwell J.H."/>
            <person name="Bouget F.Y."/>
            <person name="Brillet L."/>
            <person name="Cabello-Hurtado F."/>
            <person name="Capella-Gutierrez S."/>
            <person name="Charrier B."/>
            <person name="Cladiere L."/>
            <person name="Cock J.M."/>
            <person name="Coelho S.M."/>
            <person name="Colleoni C."/>
            <person name="Czjzek M."/>
            <person name="Da Silva C."/>
            <person name="Delage L."/>
            <person name="Denoeud F."/>
            <person name="Deschamps P."/>
            <person name="Dittami S.M."/>
            <person name="Gabaldon T."/>
            <person name="Gachon C.M."/>
            <person name="Groisillier A."/>
            <person name="Herve C."/>
            <person name="Jabbari K."/>
            <person name="Katinka M."/>
            <person name="Kloareg B."/>
            <person name="Kowalczyk N."/>
            <person name="Labadie K."/>
            <person name="Leblanc C."/>
            <person name="Lopez P.J."/>
            <person name="McLachlan D.H."/>
            <person name="Meslet-Cladiere L."/>
            <person name="Moustafa A."/>
            <person name="Nehr Z."/>
            <person name="Nyvall Collen P."/>
            <person name="Panaud O."/>
            <person name="Partensky F."/>
            <person name="Poulain J."/>
            <person name="Rensing S.A."/>
            <person name="Rousvoal S."/>
            <person name="Samson G."/>
            <person name="Symeonidi A."/>
            <person name="Weissenbach J."/>
            <person name="Zambounis A."/>
            <person name="Wincker P."/>
            <person name="Boyen C."/>
        </authorList>
    </citation>
    <scope>NUCLEOTIDE SEQUENCE [LARGE SCALE GENOMIC DNA]</scope>
    <source>
        <strain evidence="12">cv. Stackhouse</strain>
    </source>
</reference>
<dbReference type="Gramene" id="CDF40463">
    <property type="protein sequence ID" value="CDF40463"/>
    <property type="gene ID" value="CHC_T00009383001"/>
</dbReference>
<dbReference type="OrthoDB" id="1689333at2759"/>
<feature type="transmembrane region" description="Helical" evidence="10">
    <location>
        <begin position="497"/>
        <end position="523"/>
    </location>
</feature>
<gene>
    <name evidence="11" type="ORF">CHC_T00009383001</name>
</gene>
<evidence type="ECO:0000313" key="11">
    <source>
        <dbReference type="EMBL" id="CDF40463.1"/>
    </source>
</evidence>
<evidence type="ECO:0000256" key="5">
    <source>
        <dbReference type="ARBA" id="ARBA00022679"/>
    </source>
</evidence>
<dbReference type="OMA" id="YLAPPFG"/>
<keyword evidence="5 10" id="KW-0808">Transferase</keyword>
<evidence type="ECO:0000256" key="7">
    <source>
        <dbReference type="ARBA" id="ARBA00022824"/>
    </source>
</evidence>
<dbReference type="EC" id="2.4.1.-" evidence="10"/>
<dbReference type="STRING" id="2769.R7QRW1"/>
<evidence type="ECO:0000256" key="8">
    <source>
        <dbReference type="ARBA" id="ARBA00022989"/>
    </source>
</evidence>
<dbReference type="Proteomes" id="UP000012073">
    <property type="component" value="Unassembled WGS sequence"/>
</dbReference>
<keyword evidence="7 10" id="KW-0256">Endoplasmic reticulum</keyword>
<dbReference type="EMBL" id="HG002185">
    <property type="protein sequence ID" value="CDF40463.1"/>
    <property type="molecule type" value="Genomic_DNA"/>
</dbReference>
<comment type="pathway">
    <text evidence="2 10">Protein modification; protein glycosylation.</text>
</comment>
<dbReference type="AlphaFoldDB" id="R7QRW1"/>
<dbReference type="InterPro" id="IPR004856">
    <property type="entry name" value="Glyco_trans_ALG6/ALG8"/>
</dbReference>
<feature type="transmembrane region" description="Helical" evidence="10">
    <location>
        <begin position="247"/>
        <end position="271"/>
    </location>
</feature>
<keyword evidence="9 10" id="KW-0472">Membrane</keyword>
<proteinExistence type="inferred from homology"/>
<feature type="transmembrane region" description="Helical" evidence="10">
    <location>
        <begin position="469"/>
        <end position="491"/>
    </location>
</feature>
<dbReference type="RefSeq" id="XP_005710757.1">
    <property type="nucleotide sequence ID" value="XM_005710700.1"/>
</dbReference>
<dbReference type="PANTHER" id="PTHR12413">
    <property type="entry name" value="DOLICHYL GLYCOSYLTRANSFERASE"/>
    <property type="match status" value="1"/>
</dbReference>
<feature type="transmembrane region" description="Helical" evidence="10">
    <location>
        <begin position="185"/>
        <end position="203"/>
    </location>
</feature>
<evidence type="ECO:0000256" key="1">
    <source>
        <dbReference type="ARBA" id="ARBA00004477"/>
    </source>
</evidence>
<organism evidence="11 12">
    <name type="scientific">Chondrus crispus</name>
    <name type="common">Carrageen Irish moss</name>
    <name type="synonym">Polymorpha crispa</name>
    <dbReference type="NCBI Taxonomy" id="2769"/>
    <lineage>
        <taxon>Eukaryota</taxon>
        <taxon>Rhodophyta</taxon>
        <taxon>Florideophyceae</taxon>
        <taxon>Rhodymeniophycidae</taxon>
        <taxon>Gigartinales</taxon>
        <taxon>Gigartinaceae</taxon>
        <taxon>Chondrus</taxon>
    </lineage>
</organism>
<dbReference type="KEGG" id="ccp:CHC_T00009383001"/>
<evidence type="ECO:0000256" key="4">
    <source>
        <dbReference type="ARBA" id="ARBA00022676"/>
    </source>
</evidence>
<evidence type="ECO:0000256" key="2">
    <source>
        <dbReference type="ARBA" id="ARBA00004922"/>
    </source>
</evidence>
<dbReference type="PANTHER" id="PTHR12413:SF2">
    <property type="entry name" value="DOLICHYL PYROPHOSPHATE GLC1MAN9GLCNAC2 ALPHA-1,3-GLUCOSYLTRANSFERASE-RELATED"/>
    <property type="match status" value="1"/>
</dbReference>
<protein>
    <recommendedName>
        <fullName evidence="10">Alpha-1,3-glucosyltransferase</fullName>
        <ecNumber evidence="10">2.4.1.-</ecNumber>
    </recommendedName>
</protein>
<evidence type="ECO:0000256" key="10">
    <source>
        <dbReference type="RuleBase" id="RU363110"/>
    </source>
</evidence>
<keyword evidence="12" id="KW-1185">Reference proteome</keyword>
<comment type="subcellular location">
    <subcellularLocation>
        <location evidence="1 10">Endoplasmic reticulum membrane</location>
        <topology evidence="1 10">Multi-pass membrane protein</topology>
    </subcellularLocation>
</comment>
<dbReference type="GO" id="GO:0006487">
    <property type="term" value="P:protein N-linked glycosylation"/>
    <property type="evidence" value="ECO:0007669"/>
    <property type="project" value="TreeGrafter"/>
</dbReference>
<dbReference type="UniPathway" id="UPA00378"/>
<dbReference type="Pfam" id="PF03155">
    <property type="entry name" value="Alg6_Alg8"/>
    <property type="match status" value="1"/>
</dbReference>
<sequence>MSELIVPSSPGDVTKHALSRTPIAVVSIPSPESSSLPIALLLFSLSLKLLLFPAHFSTDFEVHRHWKALTHTLPLSQWYVDTSSKWTLDYPPLFAYFEYVQSCIAAFFHPPLVDLDNHNYATKPVVSFMRSSVLVPEVLLFISTKLLVSSVATEKARHKGGLAKAVGLVLLAPGLTLVDNIHFQYNSLPIAVLMLSLAFFYSGRLSSGAIAFVAALNIKHTLLPTAPVVAIYILAAIHKTSPKASDCVIRLFTIALATILTLTALWAPLYFAGGTDLLAQVMSRLFPFDRGLLHAYWAPNFWALYATADKLLVSFGLSLRTVDVDPTTGHIGGRTPFAVLWNPTPMICATALLASLIPALLHLSRRPDQLLLATAHATLAAFSIGWHVHEKAVLVPLLPLAALAGITDNTAVKEAFLWLSLGGQFALFPLVQEKGESMFKIAHFIAYHVSAMQTLMTDKWSLRHSMLSLYAAGTILLELYAGFGGVHRALFGERLQFLPLLLVSVYGAIGVLVAFFMITLLTYGMADGRNASSN</sequence>
<dbReference type="PhylomeDB" id="R7QRW1"/>
<evidence type="ECO:0000256" key="3">
    <source>
        <dbReference type="ARBA" id="ARBA00008715"/>
    </source>
</evidence>
<name>R7QRW1_CHOCR</name>
<dbReference type="GO" id="GO:0042283">
    <property type="term" value="F:dolichyl pyrophosphate Glc1Man9GlcNAc2 alpha-1,3-glucosyltransferase activity"/>
    <property type="evidence" value="ECO:0007669"/>
    <property type="project" value="TreeGrafter"/>
</dbReference>
<dbReference type="GO" id="GO:0005789">
    <property type="term" value="C:endoplasmic reticulum membrane"/>
    <property type="evidence" value="ECO:0007669"/>
    <property type="project" value="UniProtKB-SubCell"/>
</dbReference>
<evidence type="ECO:0000256" key="6">
    <source>
        <dbReference type="ARBA" id="ARBA00022692"/>
    </source>
</evidence>
<evidence type="ECO:0000313" key="12">
    <source>
        <dbReference type="Proteomes" id="UP000012073"/>
    </source>
</evidence>